<keyword evidence="4" id="KW-1003">Cell membrane</keyword>
<feature type="domain" description="ABC transporter" evidence="9">
    <location>
        <begin position="3"/>
        <end position="236"/>
    </location>
</feature>
<comment type="similarity">
    <text evidence="2">Belongs to the ABC transporter superfamily.</text>
</comment>
<dbReference type="SMART" id="SM00382">
    <property type="entry name" value="AAA"/>
    <property type="match status" value="1"/>
</dbReference>
<dbReference type="SUPFAM" id="SSF52540">
    <property type="entry name" value="P-loop containing nucleoside triphosphate hydrolases"/>
    <property type="match status" value="1"/>
</dbReference>
<keyword evidence="6 10" id="KW-0067">ATP-binding</keyword>
<dbReference type="SMR" id="A0A0E2EJE6"/>
<dbReference type="Pfam" id="PF00005">
    <property type="entry name" value="ABC_tran"/>
    <property type="match status" value="1"/>
</dbReference>
<evidence type="ECO:0000256" key="2">
    <source>
        <dbReference type="ARBA" id="ARBA00005417"/>
    </source>
</evidence>
<dbReference type="GO" id="GO:0043190">
    <property type="term" value="C:ATP-binding cassette (ABC) transporter complex"/>
    <property type="evidence" value="ECO:0007669"/>
    <property type="project" value="TreeGrafter"/>
</dbReference>
<evidence type="ECO:0000256" key="1">
    <source>
        <dbReference type="ARBA" id="ARBA00004236"/>
    </source>
</evidence>
<dbReference type="GO" id="GO:0042626">
    <property type="term" value="F:ATPase-coupled transmembrane transporter activity"/>
    <property type="evidence" value="ECO:0007669"/>
    <property type="project" value="TreeGrafter"/>
</dbReference>
<dbReference type="RefSeq" id="WP_002675584.1">
    <property type="nucleotide sequence ID" value="NZ_CM001795.1"/>
</dbReference>
<evidence type="ECO:0000259" key="9">
    <source>
        <dbReference type="PROSITE" id="PS50893"/>
    </source>
</evidence>
<evidence type="ECO:0000256" key="8">
    <source>
        <dbReference type="ARBA" id="ARBA00023136"/>
    </source>
</evidence>
<evidence type="ECO:0000313" key="10">
    <source>
        <dbReference type="EMBL" id="EMB35073.1"/>
    </source>
</evidence>
<dbReference type="AlphaFoldDB" id="A0A0E2EJE6"/>
<gene>
    <name evidence="10" type="ORF">HMPREF9726_00839</name>
</gene>
<sequence length="261" mass="28781">MAVLIENLSYTYPDGRNAIKNINAHFEKGKKTAVVGLNGSGKSTLLYHLNGTILPQTGRVNILGEEVSKKTLNSVRKKSGFLFDYPDHQLFLTSVYEDIGFGLKNLGMGRGEIEAAVDRILKKLNIEHLKDYSPYQLSLGQKKICAIAGVLVMEPEIIVCDEPFSGLDSKVKAAFKAILDDFSKEGKTIIFSTHDQDFCYEWADNVYVMNEGELIAGGDAVSIFNNAEVLQRAGIVMPKLARLFGHKNPAPRSVEDALNLL</sequence>
<keyword evidence="8" id="KW-0472">Membrane</keyword>
<evidence type="ECO:0000256" key="6">
    <source>
        <dbReference type="ARBA" id="ARBA00022840"/>
    </source>
</evidence>
<dbReference type="PATRIC" id="fig|999432.5.peg.871"/>
<dbReference type="GO" id="GO:0016887">
    <property type="term" value="F:ATP hydrolysis activity"/>
    <property type="evidence" value="ECO:0007669"/>
    <property type="project" value="InterPro"/>
</dbReference>
<dbReference type="GeneID" id="2739391"/>
<keyword evidence="7" id="KW-1278">Translocase</keyword>
<evidence type="ECO:0000256" key="7">
    <source>
        <dbReference type="ARBA" id="ARBA00022967"/>
    </source>
</evidence>
<keyword evidence="5" id="KW-0547">Nucleotide-binding</keyword>
<comment type="caution">
    <text evidence="10">The sequence shown here is derived from an EMBL/GenBank/DDBJ whole genome shotgun (WGS) entry which is preliminary data.</text>
</comment>
<accession>A0A0E2EJE6</accession>
<dbReference type="HOGENOM" id="CLU_000604_1_22_12"/>
<evidence type="ECO:0000256" key="4">
    <source>
        <dbReference type="ARBA" id="ARBA00022475"/>
    </source>
</evidence>
<reference evidence="10" key="1">
    <citation type="submission" date="2012-01" db="EMBL/GenBank/DDBJ databases">
        <title>The Genome Sequence of Treponema denticola H-22.</title>
        <authorList>
            <consortium name="The Broad Institute Genome Sequencing Platform"/>
            <person name="Earl A."/>
            <person name="Ward D."/>
            <person name="Feldgarden M."/>
            <person name="Gevers D."/>
            <person name="Blanton J.M."/>
            <person name="Fenno C.J."/>
            <person name="Baranova O.V."/>
            <person name="Mathney J."/>
            <person name="Dewhirst F.E."/>
            <person name="Izard J."/>
            <person name="Young S.K."/>
            <person name="Zeng Q."/>
            <person name="Gargeya S."/>
            <person name="Fitzgerald M."/>
            <person name="Haas B."/>
            <person name="Abouelleil A."/>
            <person name="Alvarado L."/>
            <person name="Arachchi H.M."/>
            <person name="Berlin A."/>
            <person name="Chapman S.B."/>
            <person name="Gearin G."/>
            <person name="Goldberg J."/>
            <person name="Griggs A."/>
            <person name="Gujja S."/>
            <person name="Hansen M."/>
            <person name="Heiman D."/>
            <person name="Howarth C."/>
            <person name="Larimer J."/>
            <person name="Lui A."/>
            <person name="MacDonald P.J.P."/>
            <person name="McCowen C."/>
            <person name="Montmayeur A."/>
            <person name="Murphy C."/>
            <person name="Neiman D."/>
            <person name="Pearson M."/>
            <person name="Priest M."/>
            <person name="Roberts A."/>
            <person name="Saif S."/>
            <person name="Shea T."/>
            <person name="Sisk P."/>
            <person name="Stolte C."/>
            <person name="Sykes S."/>
            <person name="Wortman J."/>
            <person name="Nusbaum C."/>
            <person name="Birren B."/>
        </authorList>
    </citation>
    <scope>NUCLEOTIDE SEQUENCE [LARGE SCALE GENOMIC DNA]</scope>
    <source>
        <strain evidence="10">H-22</strain>
    </source>
</reference>
<dbReference type="PANTHER" id="PTHR43553">
    <property type="entry name" value="HEAVY METAL TRANSPORTER"/>
    <property type="match status" value="1"/>
</dbReference>
<dbReference type="EMBL" id="AGDV01000006">
    <property type="protein sequence ID" value="EMB35073.1"/>
    <property type="molecule type" value="Genomic_DNA"/>
</dbReference>
<dbReference type="PANTHER" id="PTHR43553:SF24">
    <property type="entry name" value="ENERGY-COUPLING FACTOR TRANSPORTER ATP-BINDING PROTEIN ECFA1"/>
    <property type="match status" value="1"/>
</dbReference>
<evidence type="ECO:0000256" key="5">
    <source>
        <dbReference type="ARBA" id="ARBA00022741"/>
    </source>
</evidence>
<protein>
    <submittedName>
        <fullName evidence="10">Putative ABC transporter ATP-binding protein</fullName>
    </submittedName>
</protein>
<dbReference type="Proteomes" id="UP000011705">
    <property type="component" value="Chromosome"/>
</dbReference>
<keyword evidence="3" id="KW-0813">Transport</keyword>
<dbReference type="InterPro" id="IPR015856">
    <property type="entry name" value="ABC_transpr_CbiO/EcfA_su"/>
</dbReference>
<dbReference type="InterPro" id="IPR003439">
    <property type="entry name" value="ABC_transporter-like_ATP-bd"/>
</dbReference>
<dbReference type="FunFam" id="3.40.50.300:FF:000224">
    <property type="entry name" value="Energy-coupling factor transporter ATP-binding protein EcfA"/>
    <property type="match status" value="1"/>
</dbReference>
<dbReference type="PROSITE" id="PS50893">
    <property type="entry name" value="ABC_TRANSPORTER_2"/>
    <property type="match status" value="1"/>
</dbReference>
<organism evidence="10">
    <name type="scientific">Treponema denticola H-22</name>
    <dbReference type="NCBI Taxonomy" id="999432"/>
    <lineage>
        <taxon>Bacteria</taxon>
        <taxon>Pseudomonadati</taxon>
        <taxon>Spirochaetota</taxon>
        <taxon>Spirochaetia</taxon>
        <taxon>Spirochaetales</taxon>
        <taxon>Treponemataceae</taxon>
        <taxon>Treponema</taxon>
    </lineage>
</organism>
<dbReference type="GO" id="GO:0005524">
    <property type="term" value="F:ATP binding"/>
    <property type="evidence" value="ECO:0007669"/>
    <property type="project" value="UniProtKB-KW"/>
</dbReference>
<dbReference type="InterPro" id="IPR027417">
    <property type="entry name" value="P-loop_NTPase"/>
</dbReference>
<proteinExistence type="inferred from homology"/>
<evidence type="ECO:0000256" key="3">
    <source>
        <dbReference type="ARBA" id="ARBA00022448"/>
    </source>
</evidence>
<dbReference type="CDD" id="cd03225">
    <property type="entry name" value="ABC_cobalt_CbiO_domain1"/>
    <property type="match status" value="1"/>
</dbReference>
<dbReference type="InterPro" id="IPR050095">
    <property type="entry name" value="ECF_ABC_transporter_ATP-bd"/>
</dbReference>
<name>A0A0E2EJE6_TREDN</name>
<dbReference type="Gene3D" id="3.40.50.300">
    <property type="entry name" value="P-loop containing nucleotide triphosphate hydrolases"/>
    <property type="match status" value="1"/>
</dbReference>
<comment type="subcellular location">
    <subcellularLocation>
        <location evidence="1">Cell membrane</location>
    </subcellularLocation>
</comment>
<dbReference type="InterPro" id="IPR003593">
    <property type="entry name" value="AAA+_ATPase"/>
</dbReference>